<keyword evidence="1" id="KW-0732">Signal</keyword>
<dbReference type="Proteomes" id="UP000274131">
    <property type="component" value="Unassembled WGS sequence"/>
</dbReference>
<dbReference type="AlphaFoldDB" id="A0A0N4VLI6"/>
<name>A0A0N4VLI6_ENTVE</name>
<evidence type="ECO:0000256" key="1">
    <source>
        <dbReference type="SAM" id="SignalP"/>
    </source>
</evidence>
<feature type="chain" id="PRO_5043123048" evidence="1">
    <location>
        <begin position="20"/>
        <end position="76"/>
    </location>
</feature>
<protein>
    <submittedName>
        <fullName evidence="4">Transposase</fullName>
    </submittedName>
</protein>
<feature type="signal peptide" evidence="1">
    <location>
        <begin position="1"/>
        <end position="19"/>
    </location>
</feature>
<keyword evidence="3" id="KW-1185">Reference proteome</keyword>
<reference evidence="4" key="1">
    <citation type="submission" date="2017-02" db="UniProtKB">
        <authorList>
            <consortium name="WormBaseParasite"/>
        </authorList>
    </citation>
    <scope>IDENTIFICATION</scope>
</reference>
<proteinExistence type="predicted"/>
<reference evidence="2 3" key="2">
    <citation type="submission" date="2018-10" db="EMBL/GenBank/DDBJ databases">
        <authorList>
            <consortium name="Pathogen Informatics"/>
        </authorList>
    </citation>
    <scope>NUCLEOTIDE SEQUENCE [LARGE SCALE GENOMIC DNA]</scope>
</reference>
<accession>A0A0N4VLI6</accession>
<evidence type="ECO:0000313" key="4">
    <source>
        <dbReference type="WBParaSite" id="EVEC_0001175401-mRNA-1"/>
    </source>
</evidence>
<dbReference type="EMBL" id="UXUI01011495">
    <property type="protein sequence ID" value="VDD96281.1"/>
    <property type="molecule type" value="Genomic_DNA"/>
</dbReference>
<evidence type="ECO:0000313" key="2">
    <source>
        <dbReference type="EMBL" id="VDD96281.1"/>
    </source>
</evidence>
<evidence type="ECO:0000313" key="3">
    <source>
        <dbReference type="Proteomes" id="UP000274131"/>
    </source>
</evidence>
<dbReference type="WBParaSite" id="EVEC_0001175401-mRNA-1">
    <property type="protein sequence ID" value="EVEC_0001175401-mRNA-1"/>
    <property type="gene ID" value="EVEC_0001175401"/>
</dbReference>
<gene>
    <name evidence="2" type="ORF">EVEC_LOCUS11032</name>
</gene>
<sequence length="76" mass="8595">MSLRVAAVKWLLGRFEVLGVVVKVGKAAKQLVYVDSVEGNGKEGRQRVQAIKGLPLFLILENLDFYRLYSISFRKI</sequence>
<organism evidence="4">
    <name type="scientific">Enterobius vermicularis</name>
    <name type="common">Human pinworm</name>
    <dbReference type="NCBI Taxonomy" id="51028"/>
    <lineage>
        <taxon>Eukaryota</taxon>
        <taxon>Metazoa</taxon>
        <taxon>Ecdysozoa</taxon>
        <taxon>Nematoda</taxon>
        <taxon>Chromadorea</taxon>
        <taxon>Rhabditida</taxon>
        <taxon>Spirurina</taxon>
        <taxon>Oxyuridomorpha</taxon>
        <taxon>Oxyuroidea</taxon>
        <taxon>Oxyuridae</taxon>
        <taxon>Enterobius</taxon>
    </lineage>
</organism>